<keyword evidence="1" id="KW-0812">Transmembrane</keyword>
<sequence>MTESQKPEMTEKTAASLPTHRPLGVYVVAGVVALEALALAAATVWAIVSALSTTQVSVASGIFLIVLLAAMAAGMSAVAVNVFKGMRWTRSAAFVWQLLMVALAVPALLEGYIGLGLVMLLPAVAAAYYLFTPTVVAFTQRTAADADGAGTAVL</sequence>
<organism evidence="2 3">
    <name type="scientific">Arthrobacter psychrolactophilus</name>
    <dbReference type="NCBI Taxonomy" id="92442"/>
    <lineage>
        <taxon>Bacteria</taxon>
        <taxon>Bacillati</taxon>
        <taxon>Actinomycetota</taxon>
        <taxon>Actinomycetes</taxon>
        <taxon>Micrococcales</taxon>
        <taxon>Micrococcaceae</taxon>
        <taxon>Arthrobacter</taxon>
    </lineage>
</organism>
<feature type="transmembrane region" description="Helical" evidence="1">
    <location>
        <begin position="23"/>
        <end position="48"/>
    </location>
</feature>
<accession>A0A2V5IZF4</accession>
<comment type="caution">
    <text evidence="2">The sequence shown here is derived from an EMBL/GenBank/DDBJ whole genome shotgun (WGS) entry which is preliminary data.</text>
</comment>
<dbReference type="EMBL" id="QJVC01000002">
    <property type="protein sequence ID" value="PYI39834.1"/>
    <property type="molecule type" value="Genomic_DNA"/>
</dbReference>
<evidence type="ECO:0000313" key="2">
    <source>
        <dbReference type="EMBL" id="PYI39834.1"/>
    </source>
</evidence>
<proteinExistence type="predicted"/>
<feature type="transmembrane region" description="Helical" evidence="1">
    <location>
        <begin position="60"/>
        <end position="80"/>
    </location>
</feature>
<keyword evidence="3" id="KW-1185">Reference proteome</keyword>
<reference evidence="2 3" key="1">
    <citation type="submission" date="2018-05" db="EMBL/GenBank/DDBJ databases">
        <title>Genetic diversity of glacier-inhabiting Cryobacterium bacteria in China and description of Cryobacterium mengkeensis sp. nov. and Arthrobacter glacialis sp. nov.</title>
        <authorList>
            <person name="Liu Q."/>
            <person name="Xin Y.-H."/>
        </authorList>
    </citation>
    <scope>NUCLEOTIDE SEQUENCE [LARGE SCALE GENOMIC DNA]</scope>
    <source>
        <strain evidence="2 3">B7</strain>
    </source>
</reference>
<dbReference type="Proteomes" id="UP000247980">
    <property type="component" value="Unassembled WGS sequence"/>
</dbReference>
<keyword evidence="1" id="KW-0472">Membrane</keyword>
<gene>
    <name evidence="2" type="ORF">CVS30_04015</name>
</gene>
<name>A0A2V5IZF4_9MICC</name>
<evidence type="ECO:0000256" key="1">
    <source>
        <dbReference type="SAM" id="Phobius"/>
    </source>
</evidence>
<keyword evidence="1" id="KW-1133">Transmembrane helix</keyword>
<evidence type="ECO:0000313" key="3">
    <source>
        <dbReference type="Proteomes" id="UP000247980"/>
    </source>
</evidence>
<protein>
    <submittedName>
        <fullName evidence="2">Uncharacterized protein</fullName>
    </submittedName>
</protein>
<feature type="transmembrane region" description="Helical" evidence="1">
    <location>
        <begin position="92"/>
        <end position="109"/>
    </location>
</feature>
<feature type="transmembrane region" description="Helical" evidence="1">
    <location>
        <begin position="115"/>
        <end position="131"/>
    </location>
</feature>
<dbReference type="AlphaFoldDB" id="A0A2V5IZF4"/>